<reference evidence="2" key="1">
    <citation type="journal article" date="2011" name="PLoS Genet.">
        <title>Genomic analysis of the necrotrophic fungal pathogens Sclerotinia sclerotiorum and Botrytis cinerea.</title>
        <authorList>
            <person name="Amselem J."/>
            <person name="Cuomo C.A."/>
            <person name="van Kan J.A."/>
            <person name="Viaud M."/>
            <person name="Benito E.P."/>
            <person name="Couloux A."/>
            <person name="Coutinho P.M."/>
            <person name="de Vries R.P."/>
            <person name="Dyer P.S."/>
            <person name="Fillinger S."/>
            <person name="Fournier E."/>
            <person name="Gout L."/>
            <person name="Hahn M."/>
            <person name="Kohn L."/>
            <person name="Lapalu N."/>
            <person name="Plummer K.M."/>
            <person name="Pradier J.M."/>
            <person name="Quevillon E."/>
            <person name="Sharon A."/>
            <person name="Simon A."/>
            <person name="ten Have A."/>
            <person name="Tudzynski B."/>
            <person name="Tudzynski P."/>
            <person name="Wincker P."/>
            <person name="Andrew M."/>
            <person name="Anthouard V."/>
            <person name="Beever R.E."/>
            <person name="Beffa R."/>
            <person name="Benoit I."/>
            <person name="Bouzid O."/>
            <person name="Brault B."/>
            <person name="Chen Z."/>
            <person name="Choquer M."/>
            <person name="Collemare J."/>
            <person name="Cotton P."/>
            <person name="Danchin E.G."/>
            <person name="Da Silva C."/>
            <person name="Gautier A."/>
            <person name="Giraud C."/>
            <person name="Giraud T."/>
            <person name="Gonzalez C."/>
            <person name="Grossetete S."/>
            <person name="Guldener U."/>
            <person name="Henrissat B."/>
            <person name="Howlett B.J."/>
            <person name="Kodira C."/>
            <person name="Kretschmer M."/>
            <person name="Lappartient A."/>
            <person name="Leroch M."/>
            <person name="Levis C."/>
            <person name="Mauceli E."/>
            <person name="Neuveglise C."/>
            <person name="Oeser B."/>
            <person name="Pearson M."/>
            <person name="Poulain J."/>
            <person name="Poussereau N."/>
            <person name="Quesneville H."/>
            <person name="Rascle C."/>
            <person name="Schumacher J."/>
            <person name="Segurens B."/>
            <person name="Sexton A."/>
            <person name="Silva E."/>
            <person name="Sirven C."/>
            <person name="Soanes D.M."/>
            <person name="Talbot N.J."/>
            <person name="Templeton M."/>
            <person name="Yandava C."/>
            <person name="Yarden O."/>
            <person name="Zeng Q."/>
            <person name="Rollins J.A."/>
            <person name="Lebrun M.H."/>
            <person name="Dickman M."/>
        </authorList>
    </citation>
    <scope>NUCLEOTIDE SEQUENCE [LARGE SCALE GENOMIC DNA]</scope>
    <source>
        <strain evidence="2">ATCC 18683 / 1980 / Ss-1</strain>
    </source>
</reference>
<sequence length="47" mass="5438">MRRAGFLKYPKHHQGIAFLTTNRVGIFDEAFASQIYISIWHSDLDDA</sequence>
<protein>
    <recommendedName>
        <fullName evidence="3">ATPase AAA-type core domain-containing protein</fullName>
    </recommendedName>
</protein>
<dbReference type="RefSeq" id="XP_001590460.1">
    <property type="nucleotide sequence ID" value="XM_001590410.1"/>
</dbReference>
<evidence type="ECO:0008006" key="3">
    <source>
        <dbReference type="Google" id="ProtNLM"/>
    </source>
</evidence>
<dbReference type="Proteomes" id="UP000001312">
    <property type="component" value="Unassembled WGS sequence"/>
</dbReference>
<name>A7ES95_SCLS1</name>
<evidence type="ECO:0000313" key="2">
    <source>
        <dbReference type="Proteomes" id="UP000001312"/>
    </source>
</evidence>
<dbReference type="HOGENOM" id="CLU_3175671_0_0_1"/>
<keyword evidence="2" id="KW-1185">Reference proteome</keyword>
<dbReference type="AlphaFoldDB" id="A7ES95"/>
<gene>
    <name evidence="1" type="ORF">SS1G_08200</name>
</gene>
<dbReference type="InParanoid" id="A7ES95"/>
<proteinExistence type="predicted"/>
<evidence type="ECO:0000313" key="1">
    <source>
        <dbReference type="EMBL" id="EDN92337.1"/>
    </source>
</evidence>
<dbReference type="EMBL" id="CH476631">
    <property type="protein sequence ID" value="EDN92337.1"/>
    <property type="molecule type" value="Genomic_DNA"/>
</dbReference>
<accession>A7ES95</accession>
<dbReference type="GeneID" id="5487024"/>
<organism evidence="1 2">
    <name type="scientific">Sclerotinia sclerotiorum (strain ATCC 18683 / 1980 / Ss-1)</name>
    <name type="common">White mold</name>
    <name type="synonym">Whetzelinia sclerotiorum</name>
    <dbReference type="NCBI Taxonomy" id="665079"/>
    <lineage>
        <taxon>Eukaryota</taxon>
        <taxon>Fungi</taxon>
        <taxon>Dikarya</taxon>
        <taxon>Ascomycota</taxon>
        <taxon>Pezizomycotina</taxon>
        <taxon>Leotiomycetes</taxon>
        <taxon>Helotiales</taxon>
        <taxon>Sclerotiniaceae</taxon>
        <taxon>Sclerotinia</taxon>
    </lineage>
</organism>
<dbReference type="KEGG" id="ssl:SS1G_08200"/>